<accession>K1SSZ5</accession>
<dbReference type="GO" id="GO:0003678">
    <property type="term" value="F:DNA helicase activity"/>
    <property type="evidence" value="ECO:0007669"/>
    <property type="project" value="InterPro"/>
</dbReference>
<feature type="non-terminal residue" evidence="4">
    <location>
        <position position="194"/>
    </location>
</feature>
<dbReference type="Pfam" id="PF00772">
    <property type="entry name" value="DnaB"/>
    <property type="match status" value="1"/>
</dbReference>
<dbReference type="SUPFAM" id="SSF48024">
    <property type="entry name" value="N-terminal domain of DnaB helicase"/>
    <property type="match status" value="1"/>
</dbReference>
<dbReference type="InterPro" id="IPR007693">
    <property type="entry name" value="DNA_helicase_DnaB-like_N"/>
</dbReference>
<keyword evidence="4" id="KW-0067">ATP-binding</keyword>
<name>K1SSZ5_9ZZZZ</name>
<comment type="caution">
    <text evidence="4">The sequence shown here is derived from an EMBL/GenBank/DDBJ whole genome shotgun (WGS) entry which is preliminary data.</text>
</comment>
<keyword evidence="1" id="KW-0235">DNA replication</keyword>
<evidence type="ECO:0000259" key="3">
    <source>
        <dbReference type="Pfam" id="PF00772"/>
    </source>
</evidence>
<keyword evidence="2" id="KW-0238">DNA-binding</keyword>
<protein>
    <submittedName>
        <fullName evidence="4">Replicative DNA helicase</fullName>
    </submittedName>
</protein>
<dbReference type="PANTHER" id="PTHR30153">
    <property type="entry name" value="REPLICATIVE DNA HELICASE DNAB"/>
    <property type="match status" value="1"/>
</dbReference>
<dbReference type="EMBL" id="AJWY01012277">
    <property type="protein sequence ID" value="EKC50381.1"/>
    <property type="molecule type" value="Genomic_DNA"/>
</dbReference>
<dbReference type="GO" id="GO:0003677">
    <property type="term" value="F:DNA binding"/>
    <property type="evidence" value="ECO:0007669"/>
    <property type="project" value="UniProtKB-KW"/>
</dbReference>
<feature type="domain" description="DNA helicase DnaB-like N-terminal" evidence="3">
    <location>
        <begin position="18"/>
        <end position="117"/>
    </location>
</feature>
<dbReference type="GO" id="GO:0006260">
    <property type="term" value="P:DNA replication"/>
    <property type="evidence" value="ECO:0007669"/>
    <property type="project" value="UniProtKB-KW"/>
</dbReference>
<evidence type="ECO:0000256" key="1">
    <source>
        <dbReference type="ARBA" id="ARBA00022705"/>
    </source>
</evidence>
<dbReference type="InterPro" id="IPR016136">
    <property type="entry name" value="DNA_helicase_N/primase_C"/>
</dbReference>
<dbReference type="PANTHER" id="PTHR30153:SF2">
    <property type="entry name" value="REPLICATIVE DNA HELICASE"/>
    <property type="match status" value="1"/>
</dbReference>
<dbReference type="AlphaFoldDB" id="K1SSZ5"/>
<evidence type="ECO:0000313" key="4">
    <source>
        <dbReference type="EMBL" id="EKC50381.1"/>
    </source>
</evidence>
<proteinExistence type="predicted"/>
<gene>
    <name evidence="4" type="ORF">LEA_17914</name>
</gene>
<organism evidence="4">
    <name type="scientific">human gut metagenome</name>
    <dbReference type="NCBI Taxonomy" id="408170"/>
    <lineage>
        <taxon>unclassified sequences</taxon>
        <taxon>metagenomes</taxon>
        <taxon>organismal metagenomes</taxon>
    </lineage>
</organism>
<dbReference type="InterPro" id="IPR036185">
    <property type="entry name" value="DNA_heli_DnaB-like_N_sf"/>
</dbReference>
<keyword evidence="4" id="KW-0547">Nucleotide-binding</keyword>
<dbReference type="Gene3D" id="1.10.860.10">
    <property type="entry name" value="DNAb Helicase, Chain A"/>
    <property type="match status" value="1"/>
</dbReference>
<evidence type="ECO:0000256" key="2">
    <source>
        <dbReference type="ARBA" id="ARBA00023125"/>
    </source>
</evidence>
<keyword evidence="4" id="KW-0378">Hydrolase</keyword>
<keyword evidence="4" id="KW-0347">Helicase</keyword>
<reference evidence="4" key="1">
    <citation type="journal article" date="2013" name="Environ. Microbiol.">
        <title>Microbiota from the distal guts of lean and obese adolescents exhibit partial functional redundancy besides clear differences in community structure.</title>
        <authorList>
            <person name="Ferrer M."/>
            <person name="Ruiz A."/>
            <person name="Lanza F."/>
            <person name="Haange S.B."/>
            <person name="Oberbach A."/>
            <person name="Till H."/>
            <person name="Bargiela R."/>
            <person name="Campoy C."/>
            <person name="Segura M.T."/>
            <person name="Richter M."/>
            <person name="von Bergen M."/>
            <person name="Seifert J."/>
            <person name="Suarez A."/>
        </authorList>
    </citation>
    <scope>NUCLEOTIDE SEQUENCE</scope>
</reference>
<dbReference type="GO" id="GO:0005829">
    <property type="term" value="C:cytosol"/>
    <property type="evidence" value="ECO:0007669"/>
    <property type="project" value="TreeGrafter"/>
</dbReference>
<sequence length="194" mass="21427">MEQKKNPGRDITIRYDSLYDKEAEEAVCGAIILESQAIYEVADILTPEMFGNPKCANLYAAAISLYDRSVKVDMITILEETQKKGLSYDDYALFITELLGCVASSANIIRHALYIKESYVRRLYLSRMHPLLESASDKTIDIADLLEETGKTVDSISSGLDPGDGSKPIHEICNEVYKAYSGRVEAAARGETSG</sequence>
<dbReference type="GO" id="GO:0005524">
    <property type="term" value="F:ATP binding"/>
    <property type="evidence" value="ECO:0007669"/>
    <property type="project" value="InterPro"/>
</dbReference>